<evidence type="ECO:0008006" key="3">
    <source>
        <dbReference type="Google" id="ProtNLM"/>
    </source>
</evidence>
<organism evidence="1 2">
    <name type="scientific">Erpetoichthys calabaricus</name>
    <name type="common">Rope fish</name>
    <name type="synonym">Calamoichthys calabaricus</name>
    <dbReference type="NCBI Taxonomy" id="27687"/>
    <lineage>
        <taxon>Eukaryota</taxon>
        <taxon>Metazoa</taxon>
        <taxon>Chordata</taxon>
        <taxon>Craniata</taxon>
        <taxon>Vertebrata</taxon>
        <taxon>Euteleostomi</taxon>
        <taxon>Actinopterygii</taxon>
        <taxon>Polypteriformes</taxon>
        <taxon>Polypteridae</taxon>
        <taxon>Erpetoichthys</taxon>
    </lineage>
</organism>
<evidence type="ECO:0000313" key="2">
    <source>
        <dbReference type="Proteomes" id="UP000694620"/>
    </source>
</evidence>
<reference evidence="1" key="3">
    <citation type="submission" date="2025-09" db="UniProtKB">
        <authorList>
            <consortium name="Ensembl"/>
        </authorList>
    </citation>
    <scope>IDENTIFICATION</scope>
</reference>
<reference evidence="1" key="2">
    <citation type="submission" date="2025-08" db="UniProtKB">
        <authorList>
            <consortium name="Ensembl"/>
        </authorList>
    </citation>
    <scope>IDENTIFICATION</scope>
</reference>
<reference evidence="1" key="1">
    <citation type="submission" date="2021-06" db="EMBL/GenBank/DDBJ databases">
        <authorList>
            <consortium name="Wellcome Sanger Institute Data Sharing"/>
        </authorList>
    </citation>
    <scope>NUCLEOTIDE SEQUENCE [LARGE SCALE GENOMIC DNA]</scope>
</reference>
<proteinExistence type="predicted"/>
<keyword evidence="2" id="KW-1185">Reference proteome</keyword>
<name>A0A8C4RTV8_ERPCA</name>
<dbReference type="InterPro" id="IPR045860">
    <property type="entry name" value="Snake_toxin-like_sf"/>
</dbReference>
<dbReference type="Ensembl" id="ENSECRT00000006950.1">
    <property type="protein sequence ID" value="ENSECRP00000006841.1"/>
    <property type="gene ID" value="ENSECRG00000004556.1"/>
</dbReference>
<dbReference type="Gene3D" id="2.10.60.10">
    <property type="entry name" value="CD59"/>
    <property type="match status" value="1"/>
</dbReference>
<accession>A0A8C4RTV8</accession>
<dbReference type="Proteomes" id="UP000694620">
    <property type="component" value="Chromosome 2"/>
</dbReference>
<dbReference type="AlphaFoldDB" id="A0A8C4RTV8"/>
<protein>
    <recommendedName>
        <fullName evidence="3">UPAR/Ly6 domain-containing protein</fullName>
    </recommendedName>
</protein>
<evidence type="ECO:0000313" key="1">
    <source>
        <dbReference type="Ensembl" id="ENSECRP00000006841.1"/>
    </source>
</evidence>
<sequence>RRTENTPQREKLLFTSSCVYSKSIGDVTFYHCALLTAVQARLVNVTSCFVLAAGFVKQCIKYDDCNKETLKARFPQMTGATSFYCCNRNLCNGTPSTTLTSPVLLILAAAFCLVI</sequence>